<dbReference type="InterPro" id="IPR036188">
    <property type="entry name" value="FAD/NAD-bd_sf"/>
</dbReference>
<evidence type="ECO:0000256" key="6">
    <source>
        <dbReference type="ARBA" id="ARBA00022630"/>
    </source>
</evidence>
<dbReference type="GO" id="GO:0050660">
    <property type="term" value="F:flavin adenine dinucleotide binding"/>
    <property type="evidence" value="ECO:0007669"/>
    <property type="project" value="InterPro"/>
</dbReference>
<dbReference type="GO" id="GO:0046577">
    <property type="term" value="F:long-chain-alcohol oxidase activity"/>
    <property type="evidence" value="ECO:0007669"/>
    <property type="project" value="UniProtKB-EC"/>
</dbReference>
<feature type="domain" description="Glucose-methanol-choline oxidoreductase C-terminal" evidence="17">
    <location>
        <begin position="607"/>
        <end position="761"/>
    </location>
</feature>
<dbReference type="SUPFAM" id="SSF51905">
    <property type="entry name" value="FAD/NAD(P)-binding domain"/>
    <property type="match status" value="1"/>
</dbReference>
<feature type="domain" description="Glucose-methanol-choline oxidoreductase N-terminal" evidence="15">
    <location>
        <begin position="297"/>
        <end position="523"/>
    </location>
</feature>
<proteinExistence type="inferred from homology"/>
<dbReference type="InterPro" id="IPR000172">
    <property type="entry name" value="GMC_OxRdtase_N"/>
</dbReference>
<dbReference type="Pfam" id="PF05199">
    <property type="entry name" value="GMC_oxred_C"/>
    <property type="match status" value="1"/>
</dbReference>
<evidence type="ECO:0000256" key="12">
    <source>
        <dbReference type="PIRNR" id="PIRNR028937"/>
    </source>
</evidence>
<reference evidence="18 19" key="1">
    <citation type="journal article" date="2016" name="Genome Biol. Evol.">
        <title>Divergent and convergent evolution of fungal pathogenicity.</title>
        <authorList>
            <person name="Shang Y."/>
            <person name="Xiao G."/>
            <person name="Zheng P."/>
            <person name="Cen K."/>
            <person name="Zhan S."/>
            <person name="Wang C."/>
        </authorList>
    </citation>
    <scope>NUCLEOTIDE SEQUENCE [LARGE SCALE GENOMIC DNA]</scope>
    <source>
        <strain evidence="18 19">RCEF 2490</strain>
    </source>
</reference>
<keyword evidence="10 12" id="KW-0560">Oxidoreductase</keyword>
<evidence type="ECO:0000256" key="7">
    <source>
        <dbReference type="ARBA" id="ARBA00022692"/>
    </source>
</evidence>
<dbReference type="GO" id="GO:0016020">
    <property type="term" value="C:membrane"/>
    <property type="evidence" value="ECO:0007669"/>
    <property type="project" value="UniProtKB-SubCell"/>
</dbReference>
<dbReference type="InterPro" id="IPR012400">
    <property type="entry name" value="Long_Oxdase"/>
</dbReference>
<accession>A0A166UXY6</accession>
<feature type="domain" description="FAD-dependent oxidoreductase 2 FAD-binding" evidence="16">
    <location>
        <begin position="250"/>
        <end position="282"/>
    </location>
</feature>
<dbReference type="PANTHER" id="PTHR46056">
    <property type="entry name" value="LONG-CHAIN-ALCOHOL OXIDASE"/>
    <property type="match status" value="1"/>
</dbReference>
<sequence>MAVNGSVTTTIAATAAKSGTKITPAATTAARRHGPTPVPLPEPPAKTFMAEACWDTLFALLDGVLPSITSTTSNSLAGQPAGSSIVLSDTEFERLVDEASATLSGPTPARQKIKDYLEFRPSQDPKFREDCLRSLFDVPQRGLLMKILGLLGGHIGSLILTGYWTLITDQPVKTRQAIMQSWASSRITGLRILTKSLSQMAQKAHSTYSPWFQEISGYTDVPDDWKPVEGYDYKFLQVPAGSGVYEMTTDVVIVGSGCGGGVCAKNLAEAGHDVLVVDKGYYFPPNMLPMTQAAASHYLYDAGGVYFTDSASMGVVCGGSWGGGGTVNWSVCFRLQDFVREEWANEGLPLFTSSEFDDCQDRVWDFVGASKDGIRQNPRNQYLLDGVGKLGWRGGAVEQNTGGKEHYCGRCHLGCGSGEKRGPAVAWLPAAGDAGAKFMEGFTVDKVVFADDGVTAVGVEGTWTGRSADGSVHKPASTRTQRRVFIKAKKVIVSGGSIWSPVILAKSGVQNRQVGRNLHLHPCNLVSGVFGNKDLNSWEGGIITAYINEFENLDGKGHGVKLEPTCNVPYATYAVQTWRDGLDAKLLAMKYRHLGTFISLTRDRDSGRVYPDPSKGTPRIEYNTSDFDREHTIEGVIALAKVCYVAGATEIRAHLPNLPPFIPKDGGKRQALHRRGKDPEFTDADFASWIRELRVADNKPPTVMCMSAHQMGSCRMSASEDTGVVDMKGRVWGTNNLYVADASVFPSASGVNPMVTAMSIADWISRGVSDELGA</sequence>
<keyword evidence="8" id="KW-0274">FAD</keyword>
<evidence type="ECO:0000259" key="16">
    <source>
        <dbReference type="Pfam" id="PF00890"/>
    </source>
</evidence>
<evidence type="ECO:0000256" key="2">
    <source>
        <dbReference type="ARBA" id="ARBA00003842"/>
    </source>
</evidence>
<dbReference type="Proteomes" id="UP000078544">
    <property type="component" value="Unassembled WGS sequence"/>
</dbReference>
<feature type="region of interest" description="Disordered" evidence="14">
    <location>
        <begin position="23"/>
        <end position="42"/>
    </location>
</feature>
<keyword evidence="9" id="KW-1133">Transmembrane helix</keyword>
<dbReference type="EC" id="1.1.3.20" evidence="5 12"/>
<evidence type="ECO:0000256" key="5">
    <source>
        <dbReference type="ARBA" id="ARBA00013125"/>
    </source>
</evidence>
<evidence type="ECO:0000256" key="11">
    <source>
        <dbReference type="ARBA" id="ARBA00023136"/>
    </source>
</evidence>
<dbReference type="OrthoDB" id="269227at2759"/>
<evidence type="ECO:0000256" key="14">
    <source>
        <dbReference type="SAM" id="MobiDB-lite"/>
    </source>
</evidence>
<dbReference type="Pfam" id="PF00732">
    <property type="entry name" value="GMC_oxred_N"/>
    <property type="match status" value="1"/>
</dbReference>
<comment type="similarity">
    <text evidence="4 12">Belongs to the GMC oxidoreductase family.</text>
</comment>
<feature type="active site" description="Proton acceptor" evidence="13">
    <location>
        <position position="709"/>
    </location>
</feature>
<evidence type="ECO:0000256" key="13">
    <source>
        <dbReference type="PIRSR" id="PIRSR028937-1"/>
    </source>
</evidence>
<gene>
    <name evidence="18" type="ORF">AAL_00552</name>
</gene>
<evidence type="ECO:0000259" key="17">
    <source>
        <dbReference type="Pfam" id="PF05199"/>
    </source>
</evidence>
<dbReference type="InterPro" id="IPR003953">
    <property type="entry name" value="FAD-dep_OxRdtase_2_FAD-bd"/>
</dbReference>
<comment type="caution">
    <text evidence="18">The sequence shown here is derived from an EMBL/GenBank/DDBJ whole genome shotgun (WGS) entry which is preliminary data.</text>
</comment>
<dbReference type="PIRSF" id="PIRSF028937">
    <property type="entry name" value="Lg_Ch_AO"/>
    <property type="match status" value="1"/>
</dbReference>
<evidence type="ECO:0000256" key="9">
    <source>
        <dbReference type="ARBA" id="ARBA00022989"/>
    </source>
</evidence>
<dbReference type="Gene3D" id="3.50.50.60">
    <property type="entry name" value="FAD/NAD(P)-binding domain"/>
    <property type="match status" value="2"/>
</dbReference>
<name>A0A166UXY6_9HYPO</name>
<evidence type="ECO:0000256" key="1">
    <source>
        <dbReference type="ARBA" id="ARBA00000920"/>
    </source>
</evidence>
<evidence type="ECO:0000256" key="8">
    <source>
        <dbReference type="ARBA" id="ARBA00022827"/>
    </source>
</evidence>
<keyword evidence="11" id="KW-0472">Membrane</keyword>
<evidence type="ECO:0000256" key="4">
    <source>
        <dbReference type="ARBA" id="ARBA00010790"/>
    </source>
</evidence>
<keyword evidence="6" id="KW-0285">Flavoprotein</keyword>
<dbReference type="STRING" id="1081109.A0A166UXY6"/>
<dbReference type="PANTHER" id="PTHR46056:SF12">
    <property type="entry name" value="LONG-CHAIN-ALCOHOL OXIDASE"/>
    <property type="match status" value="1"/>
</dbReference>
<keyword evidence="19" id="KW-1185">Reference proteome</keyword>
<dbReference type="AlphaFoldDB" id="A0A166UXY6"/>
<comment type="function">
    <text evidence="2">Long-chain fatty alcohol oxidase involved in the omega-oxidation pathway of lipid degradation.</text>
</comment>
<protein>
    <recommendedName>
        <fullName evidence="5 12">Long-chain-alcohol oxidase</fullName>
        <ecNumber evidence="5 12">1.1.3.20</ecNumber>
    </recommendedName>
</protein>
<dbReference type="InterPro" id="IPR007867">
    <property type="entry name" value="GMC_OxRtase_C"/>
</dbReference>
<comment type="catalytic activity">
    <reaction evidence="1 12">
        <text>a long-chain primary fatty alcohol + O2 = a long-chain fatty aldehyde + H2O2</text>
        <dbReference type="Rhea" id="RHEA:22756"/>
        <dbReference type="ChEBI" id="CHEBI:15379"/>
        <dbReference type="ChEBI" id="CHEBI:16240"/>
        <dbReference type="ChEBI" id="CHEBI:17176"/>
        <dbReference type="ChEBI" id="CHEBI:77396"/>
        <dbReference type="EC" id="1.1.3.20"/>
    </reaction>
</comment>
<dbReference type="Pfam" id="PF00890">
    <property type="entry name" value="FAD_binding_2"/>
    <property type="match status" value="1"/>
</dbReference>
<evidence type="ECO:0000313" key="18">
    <source>
        <dbReference type="EMBL" id="OAA33087.1"/>
    </source>
</evidence>
<evidence type="ECO:0000256" key="3">
    <source>
        <dbReference type="ARBA" id="ARBA00004370"/>
    </source>
</evidence>
<evidence type="ECO:0000259" key="15">
    <source>
        <dbReference type="Pfam" id="PF00732"/>
    </source>
</evidence>
<evidence type="ECO:0000256" key="10">
    <source>
        <dbReference type="ARBA" id="ARBA00023002"/>
    </source>
</evidence>
<comment type="subcellular location">
    <subcellularLocation>
        <location evidence="3">Membrane</location>
    </subcellularLocation>
</comment>
<organism evidence="18 19">
    <name type="scientific">Moelleriella libera RCEF 2490</name>
    <dbReference type="NCBI Taxonomy" id="1081109"/>
    <lineage>
        <taxon>Eukaryota</taxon>
        <taxon>Fungi</taxon>
        <taxon>Dikarya</taxon>
        <taxon>Ascomycota</taxon>
        <taxon>Pezizomycotina</taxon>
        <taxon>Sordariomycetes</taxon>
        <taxon>Hypocreomycetidae</taxon>
        <taxon>Hypocreales</taxon>
        <taxon>Clavicipitaceae</taxon>
        <taxon>Moelleriella</taxon>
    </lineage>
</organism>
<keyword evidence="7" id="KW-0812">Transmembrane</keyword>
<dbReference type="EMBL" id="AZGY01000001">
    <property type="protein sequence ID" value="OAA33087.1"/>
    <property type="molecule type" value="Genomic_DNA"/>
</dbReference>
<evidence type="ECO:0000313" key="19">
    <source>
        <dbReference type="Proteomes" id="UP000078544"/>
    </source>
</evidence>